<feature type="region of interest" description="Disordered" evidence="1">
    <location>
        <begin position="16"/>
        <end position="40"/>
    </location>
</feature>
<reference evidence="2 3" key="1">
    <citation type="submission" date="2016-11" db="EMBL/GenBank/DDBJ databases">
        <authorList>
            <person name="Jaros S."/>
            <person name="Januszkiewicz K."/>
            <person name="Wedrychowicz H."/>
        </authorList>
    </citation>
    <scope>NUCLEOTIDE SEQUENCE [LARGE SCALE GENOMIC DNA]</scope>
    <source>
        <strain evidence="2 3">DSM 21986</strain>
    </source>
</reference>
<protein>
    <submittedName>
        <fullName evidence="2">Uncharacterized protein</fullName>
    </submittedName>
</protein>
<accession>A0A1M4ZKZ6</accession>
<proteinExistence type="predicted"/>
<gene>
    <name evidence="2" type="ORF">SAMN05443144_10664</name>
</gene>
<dbReference type="Proteomes" id="UP000184041">
    <property type="component" value="Unassembled WGS sequence"/>
</dbReference>
<dbReference type="EMBL" id="FQUS01000006">
    <property type="protein sequence ID" value="SHF18713.1"/>
    <property type="molecule type" value="Genomic_DNA"/>
</dbReference>
<dbReference type="InterPro" id="IPR045459">
    <property type="entry name" value="DUF5908"/>
</dbReference>
<keyword evidence="3" id="KW-1185">Reference proteome</keyword>
<evidence type="ECO:0000313" key="2">
    <source>
        <dbReference type="EMBL" id="SHF18713.1"/>
    </source>
</evidence>
<organism evidence="2 3">
    <name type="scientific">Fodinibius roseus</name>
    <dbReference type="NCBI Taxonomy" id="1194090"/>
    <lineage>
        <taxon>Bacteria</taxon>
        <taxon>Pseudomonadati</taxon>
        <taxon>Balneolota</taxon>
        <taxon>Balneolia</taxon>
        <taxon>Balneolales</taxon>
        <taxon>Balneolaceae</taxon>
        <taxon>Fodinibius</taxon>
    </lineage>
</organism>
<dbReference type="STRING" id="1194090.SAMN05443144_10664"/>
<dbReference type="AlphaFoldDB" id="A0A1M4ZKZ6"/>
<evidence type="ECO:0000256" key="1">
    <source>
        <dbReference type="SAM" id="MobiDB-lite"/>
    </source>
</evidence>
<name>A0A1M4ZKZ6_9BACT</name>
<dbReference type="Pfam" id="PF19265">
    <property type="entry name" value="DUF5908"/>
    <property type="match status" value="1"/>
</dbReference>
<dbReference type="RefSeq" id="WP_170864311.1">
    <property type="nucleotide sequence ID" value="NZ_FQUS01000006.1"/>
</dbReference>
<sequence>MAIEIKELVIRATIDTEKRSTKRPDRSRKKHINKLHRRMDQLQQMIKQKNER</sequence>
<evidence type="ECO:0000313" key="3">
    <source>
        <dbReference type="Proteomes" id="UP000184041"/>
    </source>
</evidence>
<feature type="compositionally biased region" description="Basic residues" evidence="1">
    <location>
        <begin position="25"/>
        <end position="37"/>
    </location>
</feature>